<keyword evidence="2" id="KW-0812">Transmembrane</keyword>
<dbReference type="AlphaFoldDB" id="A0A9W7F550"/>
<sequence length="383" mass="42199">MSNCSLDTNQYYYEICTGNGVCEGNQCLCDEGWQGKGDFLSMEGTDCHIHVTAVKVLHAICLILVCTNLSMTLSQVIPDTLRAFVPSRAPLGTLKAKISPAGRASKMTTLTDESDGGEKGGDKLNSPKSPKAKKIAPPADFKADPFGKPLGFAVFNDKFYCGKCLNIVSTLGYMAFNILHLTTEETVGSDLPVTCANCIGAIFFWACVFTKLYAVVSLSCKSSGLKRDDYNKHLRRYKYSVIVCFLFIFSANCLTFLMLGGQSYQKIGVPLYYILTASCIVGVQINTKIYGGMIIKTMDAVNQGKTEGQMYQQLKKFKLLVTMIVKRSTGTVLINLCFACFPWLHSKAGYQLPFQWAIAQVLLIIVYAKIIPKQLVKLKLVNK</sequence>
<feature type="region of interest" description="Disordered" evidence="1">
    <location>
        <begin position="107"/>
        <end position="137"/>
    </location>
</feature>
<keyword evidence="2" id="KW-1133">Transmembrane helix</keyword>
<evidence type="ECO:0000313" key="3">
    <source>
        <dbReference type="EMBL" id="GMI01748.1"/>
    </source>
</evidence>
<comment type="caution">
    <text evidence="3">The sequence shown here is derived from an EMBL/GenBank/DDBJ whole genome shotgun (WGS) entry which is preliminary data.</text>
</comment>
<evidence type="ECO:0000313" key="4">
    <source>
        <dbReference type="Proteomes" id="UP001165160"/>
    </source>
</evidence>
<feature type="transmembrane region" description="Helical" evidence="2">
    <location>
        <begin position="350"/>
        <end position="370"/>
    </location>
</feature>
<evidence type="ECO:0000256" key="2">
    <source>
        <dbReference type="SAM" id="Phobius"/>
    </source>
</evidence>
<feature type="transmembrane region" description="Helical" evidence="2">
    <location>
        <begin position="239"/>
        <end position="259"/>
    </location>
</feature>
<accession>A0A9W7F550</accession>
<dbReference type="EMBL" id="BRXX01000270">
    <property type="protein sequence ID" value="GMI01748.1"/>
    <property type="molecule type" value="Genomic_DNA"/>
</dbReference>
<evidence type="ECO:0000256" key="1">
    <source>
        <dbReference type="SAM" id="MobiDB-lite"/>
    </source>
</evidence>
<feature type="transmembrane region" description="Helical" evidence="2">
    <location>
        <begin position="319"/>
        <end position="344"/>
    </location>
</feature>
<keyword evidence="4" id="KW-1185">Reference proteome</keyword>
<protein>
    <recommendedName>
        <fullName evidence="5">EGF-like domain-containing protein</fullName>
    </recommendedName>
</protein>
<feature type="transmembrane region" description="Helical" evidence="2">
    <location>
        <begin position="271"/>
        <end position="290"/>
    </location>
</feature>
<dbReference type="Proteomes" id="UP001165160">
    <property type="component" value="Unassembled WGS sequence"/>
</dbReference>
<gene>
    <name evidence="3" type="ORF">TrVE_jg7192</name>
</gene>
<keyword evidence="2" id="KW-0472">Membrane</keyword>
<reference evidence="4" key="1">
    <citation type="journal article" date="2023" name="Commun. Biol.">
        <title>Genome analysis of Parmales, the sister group of diatoms, reveals the evolutionary specialization of diatoms from phago-mixotrophs to photoautotrophs.</title>
        <authorList>
            <person name="Ban H."/>
            <person name="Sato S."/>
            <person name="Yoshikawa S."/>
            <person name="Yamada K."/>
            <person name="Nakamura Y."/>
            <person name="Ichinomiya M."/>
            <person name="Sato N."/>
            <person name="Blanc-Mathieu R."/>
            <person name="Endo H."/>
            <person name="Kuwata A."/>
            <person name="Ogata H."/>
        </authorList>
    </citation>
    <scope>NUCLEOTIDE SEQUENCE [LARGE SCALE GENOMIC DNA]</scope>
    <source>
        <strain evidence="4">NIES 3699</strain>
    </source>
</reference>
<feature type="transmembrane region" description="Helical" evidence="2">
    <location>
        <begin position="199"/>
        <end position="218"/>
    </location>
</feature>
<organism evidence="3 4">
    <name type="scientific">Triparma verrucosa</name>
    <dbReference type="NCBI Taxonomy" id="1606542"/>
    <lineage>
        <taxon>Eukaryota</taxon>
        <taxon>Sar</taxon>
        <taxon>Stramenopiles</taxon>
        <taxon>Ochrophyta</taxon>
        <taxon>Bolidophyceae</taxon>
        <taxon>Parmales</taxon>
        <taxon>Triparmaceae</taxon>
        <taxon>Triparma</taxon>
    </lineage>
</organism>
<name>A0A9W7F550_9STRA</name>
<proteinExistence type="predicted"/>
<evidence type="ECO:0008006" key="5">
    <source>
        <dbReference type="Google" id="ProtNLM"/>
    </source>
</evidence>